<dbReference type="Proteomes" id="UP000309215">
    <property type="component" value="Unassembled WGS sequence"/>
</dbReference>
<evidence type="ECO:0000313" key="1">
    <source>
        <dbReference type="EMBL" id="TKD06217.1"/>
    </source>
</evidence>
<comment type="caution">
    <text evidence="1">The sequence shown here is derived from an EMBL/GenBank/DDBJ whole genome shotgun (WGS) entry which is preliminary data.</text>
</comment>
<dbReference type="EMBL" id="SSMQ01000020">
    <property type="protein sequence ID" value="TKD06217.1"/>
    <property type="molecule type" value="Genomic_DNA"/>
</dbReference>
<protein>
    <recommendedName>
        <fullName evidence="3">SGNH hydrolase-type esterase domain-containing protein</fullName>
    </recommendedName>
</protein>
<dbReference type="SUPFAM" id="SSF52266">
    <property type="entry name" value="SGNH hydrolase"/>
    <property type="match status" value="1"/>
</dbReference>
<name>A0A4U1JA91_9BACT</name>
<dbReference type="RefSeq" id="WP_136930645.1">
    <property type="nucleotide sequence ID" value="NZ_SSMQ01000020.1"/>
</dbReference>
<evidence type="ECO:0000313" key="2">
    <source>
        <dbReference type="Proteomes" id="UP000309215"/>
    </source>
</evidence>
<dbReference type="AlphaFoldDB" id="A0A4U1JA91"/>
<dbReference type="GO" id="GO:0016788">
    <property type="term" value="F:hydrolase activity, acting on ester bonds"/>
    <property type="evidence" value="ECO:0007669"/>
    <property type="project" value="UniProtKB-ARBA"/>
</dbReference>
<accession>A0A4U1JA91</accession>
<dbReference type="InterPro" id="IPR036514">
    <property type="entry name" value="SGNH_hydro_sf"/>
</dbReference>
<dbReference type="Gene3D" id="3.40.50.1110">
    <property type="entry name" value="SGNH hydrolase"/>
    <property type="match status" value="1"/>
</dbReference>
<reference evidence="1 2" key="1">
    <citation type="submission" date="2019-04" db="EMBL/GenBank/DDBJ databases">
        <authorList>
            <person name="Li Y."/>
            <person name="Wang J."/>
        </authorList>
    </citation>
    <scope>NUCLEOTIDE SEQUENCE [LARGE SCALE GENOMIC DNA]</scope>
    <source>
        <strain evidence="1 2">DSM 14668</strain>
    </source>
</reference>
<organism evidence="1 2">
    <name type="scientific">Polyangium fumosum</name>
    <dbReference type="NCBI Taxonomy" id="889272"/>
    <lineage>
        <taxon>Bacteria</taxon>
        <taxon>Pseudomonadati</taxon>
        <taxon>Myxococcota</taxon>
        <taxon>Polyangia</taxon>
        <taxon>Polyangiales</taxon>
        <taxon>Polyangiaceae</taxon>
        <taxon>Polyangium</taxon>
    </lineage>
</organism>
<sequence length="292" mass="32007">MAKRGASSVRRREAPWLMLGLLLGLAAAAFFLLRQPPAPTPLTPAPPPPAPAPVAAPPPLSYPTPFSVPTAALPPREALRPGTLRLLVVGDSVSNFLGMALRYRQEEAGTFVALRGVGDCSIFEAKTRIEKGKTVRGTSCSEHWVRDAAELHPDMTLVVMGGAFFNEKACEPAWQASYEKRIFELADGMGTNAGRIVLTRVPYPIKDWRHGDVPARVDCFNEMLERAARKRRWPVLDLMGHVCPTPACRIDSDGQPIRPDGLHFDGVGAEETARWVLGELRRFAREERDGGL</sequence>
<proteinExistence type="predicted"/>
<keyword evidence="2" id="KW-1185">Reference proteome</keyword>
<evidence type="ECO:0008006" key="3">
    <source>
        <dbReference type="Google" id="ProtNLM"/>
    </source>
</evidence>
<dbReference type="OrthoDB" id="9825596at2"/>
<gene>
    <name evidence="1" type="ORF">E8A74_20015</name>
</gene>